<dbReference type="OrthoDB" id="1704963at2"/>
<gene>
    <name evidence="1" type="ORF">SAMN05660472_01433</name>
</gene>
<dbReference type="InterPro" id="IPR006058">
    <property type="entry name" value="2Fe2S_fd_BS"/>
</dbReference>
<protein>
    <submittedName>
        <fullName evidence="1">NAD(P)H-flavin reductase</fullName>
    </submittedName>
</protein>
<dbReference type="PANTHER" id="PTHR43513">
    <property type="entry name" value="DIHYDROOROTATE DEHYDROGENASE B (NAD(+)), ELECTRON TRANSFER SUBUNIT"/>
    <property type="match status" value="1"/>
</dbReference>
<reference evidence="1 2" key="1">
    <citation type="submission" date="2016-10" db="EMBL/GenBank/DDBJ databases">
        <authorList>
            <person name="de Groot N.N."/>
        </authorList>
    </citation>
    <scope>NUCLEOTIDE SEQUENCE [LARGE SCALE GENOMIC DNA]</scope>
    <source>
        <strain evidence="1 2">DSM 18346</strain>
    </source>
</reference>
<dbReference type="AlphaFoldDB" id="A0A1G9CDC9"/>
<dbReference type="Proteomes" id="UP000198718">
    <property type="component" value="Unassembled WGS sequence"/>
</dbReference>
<dbReference type="EMBL" id="FNFP01000002">
    <property type="protein sequence ID" value="SDK49669.1"/>
    <property type="molecule type" value="Genomic_DNA"/>
</dbReference>
<evidence type="ECO:0000313" key="2">
    <source>
        <dbReference type="Proteomes" id="UP000198718"/>
    </source>
</evidence>
<accession>A0A1G9CDC9</accession>
<dbReference type="PANTHER" id="PTHR43513:SF3">
    <property type="entry name" value="DIHYDROOROTATE DEHYDROGENASE B (NAD(+)), ELECTRON TRANSFER SUBUNIT-RELATED"/>
    <property type="match status" value="1"/>
</dbReference>
<keyword evidence="2" id="KW-1185">Reference proteome</keyword>
<dbReference type="PROSITE" id="PS00197">
    <property type="entry name" value="2FE2S_FER_1"/>
    <property type="match status" value="1"/>
</dbReference>
<dbReference type="NCBIfam" id="NF004470">
    <property type="entry name" value="PRK05802.1"/>
    <property type="match status" value="1"/>
</dbReference>
<sequence length="312" mass="35615">MSEHRWQCIDAGSDYCPCYLAETMDCITCSHLQEKEFCDCDWRGVCIYQAFTFEGHKKKNPRGDIRAEITEREELGDRLIVFTLKVPHTLARQVNQPGSYIFIRNENFGQYFDIPISVMSVDSRRDYIKIAVEIHGVKTKTIKSADNYMLIRGPYWNGVFGLEYLKQTQNTNCLIIARGIAQAPAILVIHYLLRNNNNIDLILDRGSINYNFIEEYCDINSTIECNLYESEGTKALEKQLDTKTYGVVFLGGSDYLKSRLFSSIEKLEGMNVVRTNNNELCCGEGICGSCTMYDINGIPIRTCKTQIVKSQS</sequence>
<dbReference type="InterPro" id="IPR017938">
    <property type="entry name" value="Riboflavin_synthase-like_b-brl"/>
</dbReference>
<dbReference type="STRING" id="393762.SAMN05660472_01433"/>
<organism evidence="1 2">
    <name type="scientific">Natronincola ferrireducens</name>
    <dbReference type="NCBI Taxonomy" id="393762"/>
    <lineage>
        <taxon>Bacteria</taxon>
        <taxon>Bacillati</taxon>
        <taxon>Bacillota</taxon>
        <taxon>Clostridia</taxon>
        <taxon>Peptostreptococcales</taxon>
        <taxon>Natronincolaceae</taxon>
        <taxon>Natronincola</taxon>
    </lineage>
</organism>
<dbReference type="Gene3D" id="2.40.30.10">
    <property type="entry name" value="Translation factors"/>
    <property type="match status" value="1"/>
</dbReference>
<name>A0A1G9CDC9_9FIRM</name>
<proteinExistence type="predicted"/>
<dbReference type="SUPFAM" id="SSF54292">
    <property type="entry name" value="2Fe-2S ferredoxin-like"/>
    <property type="match status" value="1"/>
</dbReference>
<evidence type="ECO:0000313" key="1">
    <source>
        <dbReference type="EMBL" id="SDK49669.1"/>
    </source>
</evidence>
<dbReference type="SUPFAM" id="SSF63380">
    <property type="entry name" value="Riboflavin synthase domain-like"/>
    <property type="match status" value="1"/>
</dbReference>
<dbReference type="InterPro" id="IPR036010">
    <property type="entry name" value="2Fe-2S_ferredoxin-like_sf"/>
</dbReference>
<dbReference type="InterPro" id="IPR050353">
    <property type="entry name" value="PyrK_electron_transfer"/>
</dbReference>
<dbReference type="CDD" id="cd06192">
    <property type="entry name" value="DHOD_e_trans_like"/>
    <property type="match status" value="1"/>
</dbReference>
<dbReference type="GO" id="GO:0051537">
    <property type="term" value="F:2 iron, 2 sulfur cluster binding"/>
    <property type="evidence" value="ECO:0007669"/>
    <property type="project" value="InterPro"/>
</dbReference>
<dbReference type="RefSeq" id="WP_090552720.1">
    <property type="nucleotide sequence ID" value="NZ_FNFP01000002.1"/>
</dbReference>